<gene>
    <name evidence="1" type="ORF">UFOVP167_50</name>
</gene>
<name>A0A6J7WD35_9CAUD</name>
<reference evidence="1" key="1">
    <citation type="submission" date="2020-05" db="EMBL/GenBank/DDBJ databases">
        <authorList>
            <person name="Chiriac C."/>
            <person name="Salcher M."/>
            <person name="Ghai R."/>
            <person name="Kavagutti S V."/>
        </authorList>
    </citation>
    <scope>NUCLEOTIDE SEQUENCE</scope>
</reference>
<dbReference type="EMBL" id="LR798222">
    <property type="protein sequence ID" value="CAB5195099.1"/>
    <property type="molecule type" value="Genomic_DNA"/>
</dbReference>
<sequence>MSITTEFPHFPISSIPQLPSDWIDSSWRNDESPSFMSNGLQIFLCDEGQFFFVICDSETGETALMTNSIDECVDFVNANKGA</sequence>
<evidence type="ECO:0000313" key="1">
    <source>
        <dbReference type="EMBL" id="CAB5195099.1"/>
    </source>
</evidence>
<accession>A0A6J7WD35</accession>
<protein>
    <submittedName>
        <fullName evidence="1">Uncharacterized protein</fullName>
    </submittedName>
</protein>
<organism evidence="1">
    <name type="scientific">uncultured Caudovirales phage</name>
    <dbReference type="NCBI Taxonomy" id="2100421"/>
    <lineage>
        <taxon>Viruses</taxon>
        <taxon>Duplodnaviria</taxon>
        <taxon>Heunggongvirae</taxon>
        <taxon>Uroviricota</taxon>
        <taxon>Caudoviricetes</taxon>
        <taxon>Peduoviridae</taxon>
        <taxon>Maltschvirus</taxon>
        <taxon>Maltschvirus maltsch</taxon>
    </lineage>
</organism>
<proteinExistence type="predicted"/>